<dbReference type="InterPro" id="IPR003594">
    <property type="entry name" value="HATPase_dom"/>
</dbReference>
<reference evidence="14" key="1">
    <citation type="submission" date="2023-07" db="EMBL/GenBank/DDBJ databases">
        <authorList>
            <person name="Kim M."/>
        </authorList>
    </citation>
    <scope>NUCLEOTIDE SEQUENCE</scope>
    <source>
        <strain evidence="14">BIUV-7</strain>
    </source>
</reference>
<dbReference type="InterPro" id="IPR003660">
    <property type="entry name" value="HAMP_dom"/>
</dbReference>
<name>A0ABT8YDY7_9SPHN</name>
<keyword evidence="8 11" id="KW-1133">Transmembrane helix</keyword>
<dbReference type="PROSITE" id="PS50109">
    <property type="entry name" value="HIS_KIN"/>
    <property type="match status" value="1"/>
</dbReference>
<keyword evidence="5" id="KW-0808">Transferase</keyword>
<comment type="subcellular location">
    <subcellularLocation>
        <location evidence="2">Membrane</location>
    </subcellularLocation>
</comment>
<comment type="catalytic activity">
    <reaction evidence="1">
        <text>ATP + protein L-histidine = ADP + protein N-phospho-L-histidine.</text>
        <dbReference type="EC" id="2.7.13.3"/>
    </reaction>
</comment>
<evidence type="ECO:0000256" key="8">
    <source>
        <dbReference type="ARBA" id="ARBA00022989"/>
    </source>
</evidence>
<dbReference type="CDD" id="cd06225">
    <property type="entry name" value="HAMP"/>
    <property type="match status" value="1"/>
</dbReference>
<evidence type="ECO:0000256" key="3">
    <source>
        <dbReference type="ARBA" id="ARBA00012438"/>
    </source>
</evidence>
<dbReference type="Pfam" id="PF00672">
    <property type="entry name" value="HAMP"/>
    <property type="match status" value="1"/>
</dbReference>
<comment type="caution">
    <text evidence="14">The sequence shown here is derived from an EMBL/GenBank/DDBJ whole genome shotgun (WGS) entry which is preliminary data.</text>
</comment>
<dbReference type="SMART" id="SM00304">
    <property type="entry name" value="HAMP"/>
    <property type="match status" value="1"/>
</dbReference>
<dbReference type="InterPro" id="IPR036890">
    <property type="entry name" value="HATPase_C_sf"/>
</dbReference>
<dbReference type="Proteomes" id="UP001169764">
    <property type="component" value="Unassembled WGS sequence"/>
</dbReference>
<dbReference type="CDD" id="cd00075">
    <property type="entry name" value="HATPase"/>
    <property type="match status" value="1"/>
</dbReference>
<dbReference type="GO" id="GO:0016301">
    <property type="term" value="F:kinase activity"/>
    <property type="evidence" value="ECO:0007669"/>
    <property type="project" value="UniProtKB-KW"/>
</dbReference>
<dbReference type="Gene3D" id="1.10.287.130">
    <property type="match status" value="1"/>
</dbReference>
<evidence type="ECO:0000256" key="6">
    <source>
        <dbReference type="ARBA" id="ARBA00022692"/>
    </source>
</evidence>
<dbReference type="RefSeq" id="WP_303544478.1">
    <property type="nucleotide sequence ID" value="NZ_JAUOTP010000008.1"/>
</dbReference>
<evidence type="ECO:0000313" key="14">
    <source>
        <dbReference type="EMBL" id="MDO6415859.1"/>
    </source>
</evidence>
<gene>
    <name evidence="14" type="ORF">Q4F19_15820</name>
</gene>
<dbReference type="InterPro" id="IPR004358">
    <property type="entry name" value="Sig_transdc_His_kin-like_C"/>
</dbReference>
<dbReference type="Pfam" id="PF02518">
    <property type="entry name" value="HATPase_c"/>
    <property type="match status" value="1"/>
</dbReference>
<keyword evidence="6 11" id="KW-0812">Transmembrane</keyword>
<proteinExistence type="predicted"/>
<dbReference type="InterPro" id="IPR036097">
    <property type="entry name" value="HisK_dim/P_sf"/>
</dbReference>
<evidence type="ECO:0000256" key="2">
    <source>
        <dbReference type="ARBA" id="ARBA00004370"/>
    </source>
</evidence>
<dbReference type="InterPro" id="IPR003661">
    <property type="entry name" value="HisK_dim/P_dom"/>
</dbReference>
<dbReference type="Pfam" id="PF00512">
    <property type="entry name" value="HisKA"/>
    <property type="match status" value="1"/>
</dbReference>
<dbReference type="EC" id="2.7.13.3" evidence="3"/>
<keyword evidence="7 14" id="KW-0418">Kinase</keyword>
<organism evidence="14 15">
    <name type="scientific">Sphingomonas natans</name>
    <dbReference type="NCBI Taxonomy" id="3063330"/>
    <lineage>
        <taxon>Bacteria</taxon>
        <taxon>Pseudomonadati</taxon>
        <taxon>Pseudomonadota</taxon>
        <taxon>Alphaproteobacteria</taxon>
        <taxon>Sphingomonadales</taxon>
        <taxon>Sphingomonadaceae</taxon>
        <taxon>Sphingomonas</taxon>
    </lineage>
</organism>
<dbReference type="EMBL" id="JAUOTP010000008">
    <property type="protein sequence ID" value="MDO6415859.1"/>
    <property type="molecule type" value="Genomic_DNA"/>
</dbReference>
<evidence type="ECO:0000256" key="1">
    <source>
        <dbReference type="ARBA" id="ARBA00000085"/>
    </source>
</evidence>
<feature type="transmembrane region" description="Helical" evidence="11">
    <location>
        <begin position="158"/>
        <end position="178"/>
    </location>
</feature>
<feature type="domain" description="HAMP" evidence="13">
    <location>
        <begin position="179"/>
        <end position="232"/>
    </location>
</feature>
<dbReference type="SMART" id="SM00388">
    <property type="entry name" value="HisKA"/>
    <property type="match status" value="1"/>
</dbReference>
<evidence type="ECO:0000256" key="11">
    <source>
        <dbReference type="SAM" id="Phobius"/>
    </source>
</evidence>
<sequence>MRLLQSTTARIAALVFVLQLGAAGTLLVAVRLLTTTELTAFAQSQAVATRDALTRGNPATPSVLLAERITQSLALGRSPGSVMLLVDGAGRRLAGNLATWPAALPASQGGAMTELLRIGRDKSERMRIIVTPVPGGGRLLTGHVIEIERHFTVLLGEALLSAIALAVALAVLAGWITARLIENRLRVVVDTARTVAMGDLGQRVPLDGGGDAFAELGTAVNMMLDRITMLMTELKVATDGLAHDLRSPLTRLRSTLERALALGESEAARALIERGMDEGDRLLAMLDTALRITRAEAGLGREGFVSTDIGAMIADIAEVYGPVAEDLGVTIRTETEPGLVAMVHRELLGQTLANLIDNALKYGVGPVDVRARNEADRIVVGVSDRGPGIAAADHHEALRRFGRLDAARSSTGAGLGLPLAAAVARLHGGSLALNDNLPGLWVTITLPAGTPKAKITSI</sequence>
<dbReference type="CDD" id="cd00082">
    <property type="entry name" value="HisKA"/>
    <property type="match status" value="1"/>
</dbReference>
<evidence type="ECO:0000259" key="12">
    <source>
        <dbReference type="PROSITE" id="PS50109"/>
    </source>
</evidence>
<feature type="transmembrane region" description="Helical" evidence="11">
    <location>
        <begin position="12"/>
        <end position="33"/>
    </location>
</feature>
<keyword evidence="9" id="KW-0902">Two-component regulatory system</keyword>
<dbReference type="SUPFAM" id="SSF55874">
    <property type="entry name" value="ATPase domain of HSP90 chaperone/DNA topoisomerase II/histidine kinase"/>
    <property type="match status" value="1"/>
</dbReference>
<protein>
    <recommendedName>
        <fullName evidence="3">histidine kinase</fullName>
        <ecNumber evidence="3">2.7.13.3</ecNumber>
    </recommendedName>
</protein>
<evidence type="ECO:0000256" key="5">
    <source>
        <dbReference type="ARBA" id="ARBA00022679"/>
    </source>
</evidence>
<accession>A0ABT8YDY7</accession>
<evidence type="ECO:0000256" key="10">
    <source>
        <dbReference type="ARBA" id="ARBA00023136"/>
    </source>
</evidence>
<dbReference type="SMART" id="SM00387">
    <property type="entry name" value="HATPase_c"/>
    <property type="match status" value="1"/>
</dbReference>
<dbReference type="SUPFAM" id="SSF47384">
    <property type="entry name" value="Homodimeric domain of signal transducing histidine kinase"/>
    <property type="match status" value="1"/>
</dbReference>
<dbReference type="InterPro" id="IPR050428">
    <property type="entry name" value="TCS_sensor_his_kinase"/>
</dbReference>
<dbReference type="Gene3D" id="6.10.340.10">
    <property type="match status" value="1"/>
</dbReference>
<dbReference type="PANTHER" id="PTHR45436">
    <property type="entry name" value="SENSOR HISTIDINE KINASE YKOH"/>
    <property type="match status" value="1"/>
</dbReference>
<evidence type="ECO:0000256" key="7">
    <source>
        <dbReference type="ARBA" id="ARBA00022777"/>
    </source>
</evidence>
<dbReference type="SUPFAM" id="SSF158472">
    <property type="entry name" value="HAMP domain-like"/>
    <property type="match status" value="1"/>
</dbReference>
<evidence type="ECO:0000256" key="9">
    <source>
        <dbReference type="ARBA" id="ARBA00023012"/>
    </source>
</evidence>
<dbReference type="PROSITE" id="PS50885">
    <property type="entry name" value="HAMP"/>
    <property type="match status" value="1"/>
</dbReference>
<keyword evidence="10 11" id="KW-0472">Membrane</keyword>
<evidence type="ECO:0000259" key="13">
    <source>
        <dbReference type="PROSITE" id="PS50885"/>
    </source>
</evidence>
<dbReference type="Gene3D" id="3.30.565.10">
    <property type="entry name" value="Histidine kinase-like ATPase, C-terminal domain"/>
    <property type="match status" value="1"/>
</dbReference>
<feature type="domain" description="Histidine kinase" evidence="12">
    <location>
        <begin position="240"/>
        <end position="450"/>
    </location>
</feature>
<evidence type="ECO:0000256" key="4">
    <source>
        <dbReference type="ARBA" id="ARBA00022553"/>
    </source>
</evidence>
<dbReference type="InterPro" id="IPR005467">
    <property type="entry name" value="His_kinase_dom"/>
</dbReference>
<keyword evidence="15" id="KW-1185">Reference proteome</keyword>
<dbReference type="PANTHER" id="PTHR45436:SF8">
    <property type="entry name" value="HISTIDINE KINASE"/>
    <property type="match status" value="1"/>
</dbReference>
<dbReference type="PRINTS" id="PR00344">
    <property type="entry name" value="BCTRLSENSOR"/>
</dbReference>
<evidence type="ECO:0000313" key="15">
    <source>
        <dbReference type="Proteomes" id="UP001169764"/>
    </source>
</evidence>
<keyword evidence="4" id="KW-0597">Phosphoprotein</keyword>